<dbReference type="InterPro" id="IPR044946">
    <property type="entry name" value="Restrct_endonuc_typeI_TRD_sf"/>
</dbReference>
<dbReference type="GeneID" id="88849579"/>
<evidence type="ECO:0000256" key="4">
    <source>
        <dbReference type="ARBA" id="ARBA00038652"/>
    </source>
</evidence>
<dbReference type="OrthoDB" id="3190754at2"/>
<evidence type="ECO:0000256" key="1">
    <source>
        <dbReference type="ARBA" id="ARBA00010923"/>
    </source>
</evidence>
<sequence length="420" mass="47663">MAREMKDSGLPYIGVIPTQWNLFRLKAFFTPYAITNKPDARVLSLYRDYGVIPKDSRDDNHIVTSLDTSKYKYVNRGDFVINKMKAWQGSMALSGYDGIVSPAYHVFKFRSEGLWPRYAHYLLRCSSLSDLWRGLSTGLRVGQWDLHVDDFLNTYIPLPPLNEQRRIADYLDAKCTEIDGAIKSAESSISDYKAYRNALVYQTVMHGMSSHSQSVKESGVSYIGTIPQNWSCVPIKLRFEIVKRIAGGGGFKVLSITQKGLKPKDFSTGKGQFARSYDNYQIVEPGDFAMNHMDLVTGWVDLSSQLGVTSPDYRVFKARDESMEKRYYLYVFQSYYSALIFYGFGKGISGKGRWRLPAPAFYSTMIPVPPLNEQHVIADYLDAKCSITDEAITSKQSIIDDLKAYKQSLIYEVVTGKKEV</sequence>
<keyword evidence="2" id="KW-0680">Restriction system</keyword>
<dbReference type="InterPro" id="IPR051212">
    <property type="entry name" value="Type-I_RE_S_subunit"/>
</dbReference>
<name>A0A3G9K6Q2_9ACTN</name>
<dbReference type="REBASE" id="310641">
    <property type="entry name" value="S.Pca31932ORF14380P"/>
</dbReference>
<feature type="domain" description="Type I restriction modification DNA specificity" evidence="5">
    <location>
        <begin position="302"/>
        <end position="384"/>
    </location>
</feature>
<feature type="domain" description="Type I restriction modification DNA specificity" evidence="5">
    <location>
        <begin position="18"/>
        <end position="173"/>
    </location>
</feature>
<evidence type="ECO:0000313" key="6">
    <source>
        <dbReference type="EMBL" id="BBH50852.1"/>
    </source>
</evidence>
<dbReference type="Proteomes" id="UP000273154">
    <property type="component" value="Chromosome"/>
</dbReference>
<dbReference type="GO" id="GO:0003677">
    <property type="term" value="F:DNA binding"/>
    <property type="evidence" value="ECO:0007669"/>
    <property type="project" value="UniProtKB-KW"/>
</dbReference>
<protein>
    <recommendedName>
        <fullName evidence="5">Type I restriction modification DNA specificity domain-containing protein</fullName>
    </recommendedName>
</protein>
<dbReference type="InterPro" id="IPR000055">
    <property type="entry name" value="Restrct_endonuc_typeI_TRD"/>
</dbReference>
<evidence type="ECO:0000313" key="7">
    <source>
        <dbReference type="Proteomes" id="UP000273154"/>
    </source>
</evidence>
<dbReference type="KEGG" id="pcat:Pcatena_14390"/>
<dbReference type="RefSeq" id="WP_126423018.1">
    <property type="nucleotide sequence ID" value="NZ_AP019367.1"/>
</dbReference>
<proteinExistence type="inferred from homology"/>
<dbReference type="PANTHER" id="PTHR43140:SF1">
    <property type="entry name" value="TYPE I RESTRICTION ENZYME ECOKI SPECIFICITY SUBUNIT"/>
    <property type="match status" value="1"/>
</dbReference>
<gene>
    <name evidence="6" type="ORF">Pcatena_14390</name>
</gene>
<dbReference type="PANTHER" id="PTHR43140">
    <property type="entry name" value="TYPE-1 RESTRICTION ENZYME ECOKI SPECIFICITY PROTEIN"/>
    <property type="match status" value="1"/>
</dbReference>
<comment type="similarity">
    <text evidence="1">Belongs to the type-I restriction system S methylase family.</text>
</comment>
<keyword evidence="7" id="KW-1185">Reference proteome</keyword>
<dbReference type="SUPFAM" id="SSF116734">
    <property type="entry name" value="DNA methylase specificity domain"/>
    <property type="match status" value="2"/>
</dbReference>
<dbReference type="Pfam" id="PF01420">
    <property type="entry name" value="Methylase_S"/>
    <property type="match status" value="2"/>
</dbReference>
<evidence type="ECO:0000259" key="5">
    <source>
        <dbReference type="Pfam" id="PF01420"/>
    </source>
</evidence>
<keyword evidence="3" id="KW-0238">DNA-binding</keyword>
<evidence type="ECO:0000256" key="3">
    <source>
        <dbReference type="ARBA" id="ARBA00023125"/>
    </source>
</evidence>
<accession>A0A3G9K6Q2</accession>
<evidence type="ECO:0000256" key="2">
    <source>
        <dbReference type="ARBA" id="ARBA00022747"/>
    </source>
</evidence>
<comment type="subunit">
    <text evidence="4">The methyltransferase is composed of M and S polypeptides.</text>
</comment>
<dbReference type="Gene3D" id="3.90.220.20">
    <property type="entry name" value="DNA methylase specificity domains"/>
    <property type="match status" value="2"/>
</dbReference>
<dbReference type="EMBL" id="AP019367">
    <property type="protein sequence ID" value="BBH50852.1"/>
    <property type="molecule type" value="Genomic_DNA"/>
</dbReference>
<dbReference type="GO" id="GO:0009307">
    <property type="term" value="P:DNA restriction-modification system"/>
    <property type="evidence" value="ECO:0007669"/>
    <property type="project" value="UniProtKB-KW"/>
</dbReference>
<organism evidence="6 7">
    <name type="scientific">Parolsenella catena</name>
    <dbReference type="NCBI Taxonomy" id="2003188"/>
    <lineage>
        <taxon>Bacteria</taxon>
        <taxon>Bacillati</taxon>
        <taxon>Actinomycetota</taxon>
        <taxon>Coriobacteriia</taxon>
        <taxon>Coriobacteriales</taxon>
        <taxon>Atopobiaceae</taxon>
        <taxon>Parolsenella</taxon>
    </lineage>
</organism>
<reference evidence="7" key="1">
    <citation type="submission" date="2018-11" db="EMBL/GenBank/DDBJ databases">
        <title>Comparative genomics of Parolsenella catena and Libanicoccus massiliensis: Reclassification of Libanicoccus massiliensis as Parolsenella massiliensis comb. nov.</title>
        <authorList>
            <person name="Sakamoto M."/>
            <person name="Ikeyama N."/>
            <person name="Murakami T."/>
            <person name="Mori H."/>
            <person name="Yuki M."/>
            <person name="Ohkuma M."/>
        </authorList>
    </citation>
    <scope>NUCLEOTIDE SEQUENCE [LARGE SCALE GENOMIC DNA]</scope>
    <source>
        <strain evidence="7">JCM 31932</strain>
    </source>
</reference>
<dbReference type="AlphaFoldDB" id="A0A3G9K6Q2"/>